<feature type="transmembrane region" description="Helical" evidence="6">
    <location>
        <begin position="177"/>
        <end position="205"/>
    </location>
</feature>
<feature type="transmembrane region" description="Helical" evidence="6">
    <location>
        <begin position="538"/>
        <end position="558"/>
    </location>
</feature>
<feature type="transmembrane region" description="Helical" evidence="6">
    <location>
        <begin position="52"/>
        <end position="70"/>
    </location>
</feature>
<feature type="transmembrane region" description="Helical" evidence="6">
    <location>
        <begin position="395"/>
        <end position="417"/>
    </location>
</feature>
<keyword evidence="4 6" id="KW-1133">Transmembrane helix</keyword>
<organism evidence="7 8">
    <name type="scientific">Culex pipiens pipiens</name>
    <name type="common">Northern house mosquito</name>
    <dbReference type="NCBI Taxonomy" id="38569"/>
    <lineage>
        <taxon>Eukaryota</taxon>
        <taxon>Metazoa</taxon>
        <taxon>Ecdysozoa</taxon>
        <taxon>Arthropoda</taxon>
        <taxon>Hexapoda</taxon>
        <taxon>Insecta</taxon>
        <taxon>Pterygota</taxon>
        <taxon>Neoptera</taxon>
        <taxon>Endopterygota</taxon>
        <taxon>Diptera</taxon>
        <taxon>Nematocera</taxon>
        <taxon>Culicoidea</taxon>
        <taxon>Culicidae</taxon>
        <taxon>Culicinae</taxon>
        <taxon>Culicini</taxon>
        <taxon>Culex</taxon>
        <taxon>Culex</taxon>
    </lineage>
</organism>
<keyword evidence="3 6" id="KW-0812">Transmembrane</keyword>
<accession>A0ABD1D696</accession>
<sequence>MATGTVNNVGQSIRVYYFVLRLFGFAPLPLLVTDSGPQPSANRAGTERAWSVAYTGGFVLLYSAIFVAYLTGESFTTNYESFLLSGAELTYCGLLFLNTLFHVLHAWTVRSKARTIVRDLGAVDGELARAGAPVNHQRQYDAIWTGLYLNVVTLCALGQLSAALIELNHGDGWTGKLFYLLVFVLATTVFAVDLLEGIVAVTLVVRRYEALRRLFGRNRTMRRWFAVRDVYEVVRPLAHLSTLFGLASTPVFYNPTSWSSRLVPTRGSTWISVVYLVAFFALYTYSTYLTIFVQLFHVLYKSLIVGRTEYAYAVILYVDIVFSMVFLYLVRDKLATLLRLLHQVDRGLADFPSAINSDHQRAHFQLTVAIWGVAIVTGVMVGVGYCYYTTIFATFLYNAQTVIAYLLSINGYTLSMIQASTMVLLAKDRFAAINGTFSLARNFAKVGLIPARAAMSSRNDGNVTQVYARVTLVLKCLGLYPLVTDPGRSFQTRYRALNCCGVLFGVAFYGYLLLNYSLDMEAVRMNTQSVIVQRMLDAFHVVRYVTAIAVPATALLTLEKSFRMLQLLEECSAEIVQLLHGVSKRFPFGVLSSSRFFVALQVASVACPVFCGMLAMSVVDAVDKTRAKPGLYFRITRFLYFCGYVQLWLQPTIMLLLLLTRFGAVNKLMR</sequence>
<keyword evidence="6" id="KW-0807">Transducer</keyword>
<feature type="transmembrane region" description="Helical" evidence="6">
    <location>
        <begin position="638"/>
        <end position="660"/>
    </location>
</feature>
<dbReference type="GO" id="GO:0007165">
    <property type="term" value="P:signal transduction"/>
    <property type="evidence" value="ECO:0007669"/>
    <property type="project" value="UniProtKB-KW"/>
</dbReference>
<dbReference type="Proteomes" id="UP001562425">
    <property type="component" value="Unassembled WGS sequence"/>
</dbReference>
<evidence type="ECO:0000256" key="4">
    <source>
        <dbReference type="ARBA" id="ARBA00022989"/>
    </source>
</evidence>
<keyword evidence="2 6" id="KW-1003">Cell membrane</keyword>
<dbReference type="EMBL" id="JBEHCU010007404">
    <property type="protein sequence ID" value="KAL1394880.1"/>
    <property type="molecule type" value="Genomic_DNA"/>
</dbReference>
<proteinExistence type="inferred from homology"/>
<evidence type="ECO:0000256" key="3">
    <source>
        <dbReference type="ARBA" id="ARBA00022692"/>
    </source>
</evidence>
<evidence type="ECO:0000313" key="8">
    <source>
        <dbReference type="Proteomes" id="UP001562425"/>
    </source>
</evidence>
<name>A0ABD1D696_CULPP</name>
<evidence type="ECO:0000256" key="5">
    <source>
        <dbReference type="ARBA" id="ARBA00023136"/>
    </source>
</evidence>
<comment type="subcellular location">
    <subcellularLocation>
        <location evidence="1 6">Cell membrane</location>
        <topology evidence="1 6">Multi-pass membrane protein</topology>
    </subcellularLocation>
</comment>
<feature type="transmembrane region" description="Helical" evidence="6">
    <location>
        <begin position="82"/>
        <end position="104"/>
    </location>
</feature>
<feature type="transmembrane region" description="Helical" evidence="6">
    <location>
        <begin position="147"/>
        <end position="165"/>
    </location>
</feature>
<evidence type="ECO:0000256" key="6">
    <source>
        <dbReference type="RuleBase" id="RU363108"/>
    </source>
</evidence>
<keyword evidence="8" id="KW-1185">Reference proteome</keyword>
<gene>
    <name evidence="7" type="ORF">pipiens_011642</name>
</gene>
<keyword evidence="5 6" id="KW-0472">Membrane</keyword>
<comment type="caution">
    <text evidence="7">The sequence shown here is derived from an EMBL/GenBank/DDBJ whole genome shotgun (WGS) entry which is preliminary data.</text>
</comment>
<feature type="transmembrane region" description="Helical" evidence="6">
    <location>
        <begin position="368"/>
        <end position="388"/>
    </location>
</feature>
<dbReference type="AlphaFoldDB" id="A0ABD1D696"/>
<dbReference type="InterPro" id="IPR013604">
    <property type="entry name" value="7TM_chemorcpt"/>
</dbReference>
<dbReference type="Pfam" id="PF08395">
    <property type="entry name" value="7tm_7"/>
    <property type="match status" value="1"/>
</dbReference>
<keyword evidence="6" id="KW-0675">Receptor</keyword>
<feature type="transmembrane region" description="Helical" evidence="6">
    <location>
        <begin position="596"/>
        <end position="618"/>
    </location>
</feature>
<comment type="function">
    <text evidence="6">Gustatory receptor which mediates acceptance or avoidance behavior, depending on its substrates.</text>
</comment>
<feature type="transmembrane region" description="Helical" evidence="6">
    <location>
        <begin position="496"/>
        <end position="518"/>
    </location>
</feature>
<evidence type="ECO:0000256" key="2">
    <source>
        <dbReference type="ARBA" id="ARBA00022475"/>
    </source>
</evidence>
<feature type="transmembrane region" description="Helical" evidence="6">
    <location>
        <begin position="310"/>
        <end position="330"/>
    </location>
</feature>
<feature type="transmembrane region" description="Helical" evidence="6">
    <location>
        <begin position="466"/>
        <end position="484"/>
    </location>
</feature>
<protein>
    <recommendedName>
        <fullName evidence="6">Gustatory receptor</fullName>
    </recommendedName>
</protein>
<evidence type="ECO:0000313" key="7">
    <source>
        <dbReference type="EMBL" id="KAL1394880.1"/>
    </source>
</evidence>
<comment type="caution">
    <text evidence="6">Lacks conserved residue(s) required for the propagation of feature annotation.</text>
</comment>
<evidence type="ECO:0000256" key="1">
    <source>
        <dbReference type="ARBA" id="ARBA00004651"/>
    </source>
</evidence>
<comment type="similarity">
    <text evidence="6">Belongs to the insect chemoreceptor superfamily. Gustatory receptor (GR) family.</text>
</comment>
<feature type="transmembrane region" description="Helical" evidence="6">
    <location>
        <begin position="273"/>
        <end position="298"/>
    </location>
</feature>
<dbReference type="GO" id="GO:0005886">
    <property type="term" value="C:plasma membrane"/>
    <property type="evidence" value="ECO:0007669"/>
    <property type="project" value="UniProtKB-SubCell"/>
</dbReference>
<reference evidence="7 8" key="1">
    <citation type="submission" date="2024-05" db="EMBL/GenBank/DDBJ databases">
        <title>Culex pipiens pipiens assembly and annotation.</title>
        <authorList>
            <person name="Alout H."/>
            <person name="Durand T."/>
        </authorList>
    </citation>
    <scope>NUCLEOTIDE SEQUENCE [LARGE SCALE GENOMIC DNA]</scope>
    <source>
        <strain evidence="7">HA-2024</strain>
        <tissue evidence="7">Whole body</tissue>
    </source>
</reference>